<dbReference type="PANTHER" id="PTHR46594">
    <property type="entry name" value="P-TYPE CATION-TRANSPORTING ATPASE"/>
    <property type="match status" value="1"/>
</dbReference>
<evidence type="ECO:0000256" key="12">
    <source>
        <dbReference type="ARBA" id="ARBA00023136"/>
    </source>
</evidence>
<keyword evidence="11" id="KW-0186">Copper</keyword>
<dbReference type="InterPro" id="IPR036163">
    <property type="entry name" value="HMA_dom_sf"/>
</dbReference>
<gene>
    <name evidence="15" type="ORF">MNOR_LOCUS28619</name>
</gene>
<dbReference type="FunFam" id="3.30.70.100:FF:000001">
    <property type="entry name" value="ATPase copper transporting beta"/>
    <property type="match status" value="6"/>
</dbReference>
<feature type="domain" description="HMA" evidence="14">
    <location>
        <begin position="130"/>
        <end position="196"/>
    </location>
</feature>
<feature type="domain" description="HMA" evidence="14">
    <location>
        <begin position="283"/>
        <end position="349"/>
    </location>
</feature>
<keyword evidence="7" id="KW-0547">Nucleotide-binding</keyword>
<dbReference type="InterPro" id="IPR017969">
    <property type="entry name" value="Heavy-metal-associated_CS"/>
</dbReference>
<evidence type="ECO:0000256" key="3">
    <source>
        <dbReference type="ARBA" id="ARBA00022448"/>
    </source>
</evidence>
<comment type="subcellular location">
    <subcellularLocation>
        <location evidence="1">Golgi apparatus</location>
        <location evidence="1">trans-Golgi network membrane</location>
        <topology evidence="1">Multi-pass membrane protein</topology>
    </subcellularLocation>
</comment>
<dbReference type="GO" id="GO:0005507">
    <property type="term" value="F:copper ion binding"/>
    <property type="evidence" value="ECO:0007669"/>
    <property type="project" value="InterPro"/>
</dbReference>
<dbReference type="Pfam" id="PF00122">
    <property type="entry name" value="E1-E2_ATPase"/>
    <property type="match status" value="1"/>
</dbReference>
<evidence type="ECO:0000256" key="13">
    <source>
        <dbReference type="SAM" id="Phobius"/>
    </source>
</evidence>
<feature type="transmembrane region" description="Helical" evidence="13">
    <location>
        <begin position="566"/>
        <end position="585"/>
    </location>
</feature>
<evidence type="ECO:0000256" key="10">
    <source>
        <dbReference type="ARBA" id="ARBA00022989"/>
    </source>
</evidence>
<dbReference type="InterPro" id="IPR001757">
    <property type="entry name" value="P_typ_ATPase"/>
</dbReference>
<evidence type="ECO:0000256" key="2">
    <source>
        <dbReference type="ARBA" id="ARBA00012517"/>
    </source>
</evidence>
<keyword evidence="8" id="KW-0187">Copper transport</keyword>
<keyword evidence="8" id="KW-0406">Ion transport</keyword>
<keyword evidence="10 13" id="KW-1133">Transmembrane helix</keyword>
<dbReference type="PANTHER" id="PTHR46594:SF4">
    <property type="entry name" value="P-TYPE CATION-TRANSPORTING ATPASE"/>
    <property type="match status" value="1"/>
</dbReference>
<keyword evidence="12 13" id="KW-0472">Membrane</keyword>
<dbReference type="Gene3D" id="2.70.150.10">
    <property type="entry name" value="Calcium-transporting ATPase, cytoplasmic transduction domain A"/>
    <property type="match status" value="1"/>
</dbReference>
<protein>
    <recommendedName>
        <fullName evidence="2">P-type Cu(+) transporter</fullName>
        <ecNumber evidence="2">7.2.2.8</ecNumber>
    </recommendedName>
</protein>
<evidence type="ECO:0000256" key="4">
    <source>
        <dbReference type="ARBA" id="ARBA00022692"/>
    </source>
</evidence>
<evidence type="ECO:0000256" key="1">
    <source>
        <dbReference type="ARBA" id="ARBA00004166"/>
    </source>
</evidence>
<dbReference type="NCBIfam" id="TIGR01494">
    <property type="entry name" value="ATPase_P-type"/>
    <property type="match status" value="1"/>
</dbReference>
<dbReference type="GO" id="GO:0016020">
    <property type="term" value="C:membrane"/>
    <property type="evidence" value="ECO:0007669"/>
    <property type="project" value="InterPro"/>
</dbReference>
<evidence type="ECO:0000313" key="16">
    <source>
        <dbReference type="Proteomes" id="UP001497623"/>
    </source>
</evidence>
<evidence type="ECO:0000256" key="9">
    <source>
        <dbReference type="ARBA" id="ARBA00022840"/>
    </source>
</evidence>
<evidence type="ECO:0000256" key="8">
    <source>
        <dbReference type="ARBA" id="ARBA00022796"/>
    </source>
</evidence>
<keyword evidence="6" id="KW-0677">Repeat</keyword>
<evidence type="ECO:0000313" key="15">
    <source>
        <dbReference type="EMBL" id="CAL4140417.1"/>
    </source>
</evidence>
<dbReference type="EC" id="7.2.2.8" evidence="2"/>
<dbReference type="PROSITE" id="PS01047">
    <property type="entry name" value="HMA_1"/>
    <property type="match status" value="5"/>
</dbReference>
<dbReference type="GO" id="GO:0005524">
    <property type="term" value="F:ATP binding"/>
    <property type="evidence" value="ECO:0007669"/>
    <property type="project" value="UniProtKB-KW"/>
</dbReference>
<comment type="caution">
    <text evidence="15">The sequence shown here is derived from an EMBL/GenBank/DDBJ whole genome shotgun (WGS) entry which is preliminary data.</text>
</comment>
<accession>A0AAV2RVM4</accession>
<evidence type="ECO:0000256" key="5">
    <source>
        <dbReference type="ARBA" id="ARBA00022723"/>
    </source>
</evidence>
<feature type="domain" description="HMA" evidence="14">
    <location>
        <begin position="4"/>
        <end position="70"/>
    </location>
</feature>
<dbReference type="InterPro" id="IPR059000">
    <property type="entry name" value="ATPase_P-type_domA"/>
</dbReference>
<keyword evidence="4 13" id="KW-0812">Transmembrane</keyword>
<dbReference type="GO" id="GO:0140581">
    <property type="term" value="F:P-type monovalent copper transporter activity"/>
    <property type="evidence" value="ECO:0007669"/>
    <property type="project" value="UniProtKB-EC"/>
</dbReference>
<name>A0AAV2RVM4_MEGNR</name>
<keyword evidence="16" id="KW-1185">Reference proteome</keyword>
<dbReference type="Proteomes" id="UP001497623">
    <property type="component" value="Unassembled WGS sequence"/>
</dbReference>
<dbReference type="GO" id="GO:0005802">
    <property type="term" value="C:trans-Golgi network"/>
    <property type="evidence" value="ECO:0007669"/>
    <property type="project" value="UniProtKB-ARBA"/>
</dbReference>
<feature type="domain" description="HMA" evidence="14">
    <location>
        <begin position="204"/>
        <end position="270"/>
    </location>
</feature>
<feature type="transmembrane region" description="Helical" evidence="13">
    <location>
        <begin position="597"/>
        <end position="621"/>
    </location>
</feature>
<dbReference type="NCBIfam" id="TIGR00003">
    <property type="entry name" value="copper ion binding protein"/>
    <property type="match status" value="6"/>
</dbReference>
<evidence type="ECO:0000256" key="7">
    <source>
        <dbReference type="ARBA" id="ARBA00022741"/>
    </source>
</evidence>
<feature type="non-terminal residue" evidence="15">
    <location>
        <position position="904"/>
    </location>
</feature>
<feature type="transmembrane region" description="Helical" evidence="13">
    <location>
        <begin position="641"/>
        <end position="664"/>
    </location>
</feature>
<dbReference type="CDD" id="cd00371">
    <property type="entry name" value="HMA"/>
    <property type="match status" value="6"/>
</dbReference>
<organism evidence="15 16">
    <name type="scientific">Meganyctiphanes norvegica</name>
    <name type="common">Northern krill</name>
    <name type="synonym">Thysanopoda norvegica</name>
    <dbReference type="NCBI Taxonomy" id="48144"/>
    <lineage>
        <taxon>Eukaryota</taxon>
        <taxon>Metazoa</taxon>
        <taxon>Ecdysozoa</taxon>
        <taxon>Arthropoda</taxon>
        <taxon>Crustacea</taxon>
        <taxon>Multicrustacea</taxon>
        <taxon>Malacostraca</taxon>
        <taxon>Eumalacostraca</taxon>
        <taxon>Eucarida</taxon>
        <taxon>Euphausiacea</taxon>
        <taxon>Euphausiidae</taxon>
        <taxon>Meganyctiphanes</taxon>
    </lineage>
</organism>
<dbReference type="InterPro" id="IPR006122">
    <property type="entry name" value="HMA_Cu_ion-bd"/>
</dbReference>
<dbReference type="EMBL" id="CAXKWB010031877">
    <property type="protein sequence ID" value="CAL4140417.1"/>
    <property type="molecule type" value="Genomic_DNA"/>
</dbReference>
<evidence type="ECO:0000259" key="14">
    <source>
        <dbReference type="PROSITE" id="PS50846"/>
    </source>
</evidence>
<keyword evidence="3" id="KW-0813">Transport</keyword>
<dbReference type="FunFam" id="2.70.150.10:FF:000002">
    <property type="entry name" value="Copper-transporting ATPase 1, putative"/>
    <property type="match status" value="1"/>
</dbReference>
<dbReference type="InterPro" id="IPR008250">
    <property type="entry name" value="ATPase_P-typ_transduc_dom_A_sf"/>
</dbReference>
<dbReference type="AlphaFoldDB" id="A0AAV2RVM4"/>
<keyword evidence="5" id="KW-0479">Metal-binding</keyword>
<reference evidence="15 16" key="1">
    <citation type="submission" date="2024-05" db="EMBL/GenBank/DDBJ databases">
        <authorList>
            <person name="Wallberg A."/>
        </authorList>
    </citation>
    <scope>NUCLEOTIDE SEQUENCE [LARGE SCALE GENOMIC DNA]</scope>
</reference>
<sequence length="904" mass="97034">MEMGTTIVSIEGMTCQSCVQSIEGVVGGLPGVTSITVELNQKKGTILHNGSVISGEDIRARIDDMGFDCALVSEIKENVEDLVRIQGNQIVIADASSSTSEMQDKDGGSISSDVVVADLLGASDCACGDQLVELSIKGMTCESCVRNIEGHVGKQVGVKVIKVSLKEEKATVIIESTNNDAETIRNLIDDMGFETELLGASVDETAVINIEGMSCNSCVRNIEGKIADKPGVVSIKVSLEEKNATIVYKNNITNPEALRDHINEIGTKFTATLPECEMDFLTKSCVISIEGMTCMSCVRNIEGTVGNKSGIKSIKVSLEAKEGTIEYDPFLLTDEAVVEMIDDMGFEASVKSIGAPLTRPVSTKSIGISKNSLSGSVTSSAATNQGFEDEHVESGLSSSNLDKCFLRVEGMTCASCVAAIEKHAHKIKGVQSILVALMAAKAEVHYDGSRILPQQIAASITDLGFPSTVLEETGQGEVELQIEGMTCSSCVHAIESNVMKCKGVRSAVVALATERGKFSFDPAITGARDIIDAINNLGFSASLFTGAQRGSYLDHGPEIRKWRHAFIINLLFGVPAMMVMVYFMAMMEHMTHEEMCCVFPGLSLENLLLFMLATPVQFIGGRHFYIQAFKALKHGTANMDVLIMLATTVSYTYSLGVVIAAMVLQQQASPMTFFDTPPMLLVFVSLGRWLEHIAKGKTSEALAKLMSLKATEATLVELDNKQNVISERPVDVDLIQRGDILKVRPGEKIPVDGRVMSGSSTADESLITGESMPVNKKPGNTVIGSSVNQSGLLLIQATHIGQDTTLSQIVKLVEEAQTSKAPIQQMADKIAGYFVPFVCIVSSATLISWIVVGYVKIEAIDPNYQEKLDEGFTRIELILEFAFRCGITVLAIACPCALGLATPT</sequence>
<evidence type="ECO:0000256" key="6">
    <source>
        <dbReference type="ARBA" id="ARBA00022737"/>
    </source>
</evidence>
<dbReference type="Pfam" id="PF00403">
    <property type="entry name" value="HMA"/>
    <property type="match status" value="6"/>
</dbReference>
<feature type="domain" description="HMA" evidence="14">
    <location>
        <begin position="476"/>
        <end position="542"/>
    </location>
</feature>
<feature type="transmembrane region" description="Helical" evidence="13">
    <location>
        <begin position="877"/>
        <end position="901"/>
    </location>
</feature>
<dbReference type="Gene3D" id="3.30.70.100">
    <property type="match status" value="6"/>
</dbReference>
<dbReference type="PROSITE" id="PS50846">
    <property type="entry name" value="HMA_2"/>
    <property type="match status" value="6"/>
</dbReference>
<dbReference type="GO" id="GO:0016887">
    <property type="term" value="F:ATP hydrolysis activity"/>
    <property type="evidence" value="ECO:0007669"/>
    <property type="project" value="InterPro"/>
</dbReference>
<dbReference type="PRINTS" id="PR00942">
    <property type="entry name" value="CUATPASEI"/>
</dbReference>
<dbReference type="SUPFAM" id="SSF81653">
    <property type="entry name" value="Calcium ATPase, transduction domain A"/>
    <property type="match status" value="1"/>
</dbReference>
<feature type="domain" description="HMA" evidence="14">
    <location>
        <begin position="402"/>
        <end position="468"/>
    </location>
</feature>
<evidence type="ECO:0000256" key="11">
    <source>
        <dbReference type="ARBA" id="ARBA00023008"/>
    </source>
</evidence>
<dbReference type="InterPro" id="IPR006121">
    <property type="entry name" value="HMA_dom"/>
</dbReference>
<keyword evidence="9" id="KW-0067">ATP-binding</keyword>
<proteinExistence type="predicted"/>
<feature type="transmembrane region" description="Helical" evidence="13">
    <location>
        <begin position="830"/>
        <end position="857"/>
    </location>
</feature>
<dbReference type="SUPFAM" id="SSF55008">
    <property type="entry name" value="HMA, heavy metal-associated domain"/>
    <property type="match status" value="6"/>
</dbReference>